<keyword evidence="9" id="KW-0820">tRNA-binding</keyword>
<dbReference type="InterPro" id="IPR002143">
    <property type="entry name" value="Ribosomal_uL1"/>
</dbReference>
<evidence type="ECO:0000256" key="6">
    <source>
        <dbReference type="ARBA" id="ARBA00022980"/>
    </source>
</evidence>
<dbReference type="GO" id="GO:0006412">
    <property type="term" value="P:translation"/>
    <property type="evidence" value="ECO:0007669"/>
    <property type="project" value="UniProtKB-UniRule"/>
</dbReference>
<dbReference type="Pfam" id="PF00687">
    <property type="entry name" value="Ribosomal_L1"/>
    <property type="match status" value="1"/>
</dbReference>
<reference evidence="11" key="1">
    <citation type="journal article" date="2012" name="Science">
        <title>Fermentation, hydrogen, and sulfur metabolism in multiple uncultivated bacterial phyla.</title>
        <authorList>
            <person name="Wrighton K.C."/>
            <person name="Thomas B.C."/>
            <person name="Sharon I."/>
            <person name="Miller C.S."/>
            <person name="Castelle C.J."/>
            <person name="VerBerkmoes N.C."/>
            <person name="Wilkins M.J."/>
            <person name="Hettich R.L."/>
            <person name="Lipton M.S."/>
            <person name="Williams K.H."/>
            <person name="Long P.E."/>
            <person name="Banfield J.F."/>
        </authorList>
    </citation>
    <scope>NUCLEOTIDE SEQUENCE [LARGE SCALE GENOMIC DNA]</scope>
</reference>
<evidence type="ECO:0000256" key="10">
    <source>
        <dbReference type="RuleBase" id="RU000659"/>
    </source>
</evidence>
<dbReference type="InterPro" id="IPR023674">
    <property type="entry name" value="Ribosomal_uL1-like"/>
</dbReference>
<dbReference type="InterPro" id="IPR028364">
    <property type="entry name" value="Ribosomal_uL1/biogenesis"/>
</dbReference>
<dbReference type="GO" id="GO:0019843">
    <property type="term" value="F:rRNA binding"/>
    <property type="evidence" value="ECO:0007669"/>
    <property type="project" value="UniProtKB-UniRule"/>
</dbReference>
<comment type="function">
    <text evidence="9">Binds directly to 23S rRNA. The L1 stalk is quite mobile in the ribosome, and is involved in E site tRNA release.</text>
</comment>
<dbReference type="FunFam" id="3.40.50.790:FF:000001">
    <property type="entry name" value="50S ribosomal protein L1"/>
    <property type="match status" value="1"/>
</dbReference>
<dbReference type="PANTHER" id="PTHR36427">
    <property type="entry name" value="54S RIBOSOMAL PROTEIN L1, MITOCHONDRIAL"/>
    <property type="match status" value="1"/>
</dbReference>
<comment type="similarity">
    <text evidence="1 9 10">Belongs to the universal ribosomal protein uL1 family.</text>
</comment>
<dbReference type="SUPFAM" id="SSF56808">
    <property type="entry name" value="Ribosomal protein L1"/>
    <property type="match status" value="1"/>
</dbReference>
<keyword evidence="2 9" id="KW-0678">Repressor</keyword>
<evidence type="ECO:0000256" key="7">
    <source>
        <dbReference type="ARBA" id="ARBA00023274"/>
    </source>
</evidence>
<dbReference type="GO" id="GO:0003735">
    <property type="term" value="F:structural constituent of ribosome"/>
    <property type="evidence" value="ECO:0007669"/>
    <property type="project" value="InterPro"/>
</dbReference>
<organism evidence="11">
    <name type="scientific">uncultured bacterium</name>
    <name type="common">gcode 4</name>
    <dbReference type="NCBI Taxonomy" id="1234023"/>
    <lineage>
        <taxon>Bacteria</taxon>
        <taxon>environmental samples</taxon>
    </lineage>
</organism>
<gene>
    <name evidence="9" type="primary">rplA</name>
    <name evidence="11" type="ORF">ACD_80C00144G0012</name>
</gene>
<evidence type="ECO:0000256" key="3">
    <source>
        <dbReference type="ARBA" id="ARBA00022730"/>
    </source>
</evidence>
<dbReference type="GO" id="GO:0015934">
    <property type="term" value="C:large ribosomal subunit"/>
    <property type="evidence" value="ECO:0007669"/>
    <property type="project" value="InterPro"/>
</dbReference>
<dbReference type="AlphaFoldDB" id="K1YHW2"/>
<dbReference type="InterPro" id="IPR023673">
    <property type="entry name" value="Ribosomal_uL1_CS"/>
</dbReference>
<evidence type="ECO:0000256" key="2">
    <source>
        <dbReference type="ARBA" id="ARBA00022491"/>
    </source>
</evidence>
<dbReference type="GO" id="GO:0000049">
    <property type="term" value="F:tRNA binding"/>
    <property type="evidence" value="ECO:0007669"/>
    <property type="project" value="UniProtKB-KW"/>
</dbReference>
<evidence type="ECO:0000256" key="4">
    <source>
        <dbReference type="ARBA" id="ARBA00022845"/>
    </source>
</evidence>
<dbReference type="PANTHER" id="PTHR36427:SF3">
    <property type="entry name" value="LARGE RIBOSOMAL SUBUNIT PROTEIN UL1M"/>
    <property type="match status" value="1"/>
</dbReference>
<dbReference type="HAMAP" id="MF_01318_B">
    <property type="entry name" value="Ribosomal_uL1_B"/>
    <property type="match status" value="1"/>
</dbReference>
<keyword evidence="4 9" id="KW-0810">Translation regulation</keyword>
<comment type="subunit">
    <text evidence="9">Part of the 50S ribosomal subunit.</text>
</comment>
<accession>K1YHW2</accession>
<evidence type="ECO:0000256" key="5">
    <source>
        <dbReference type="ARBA" id="ARBA00022884"/>
    </source>
</evidence>
<keyword evidence="5 9" id="KW-0694">RNA-binding</keyword>
<dbReference type="GO" id="GO:0006417">
    <property type="term" value="P:regulation of translation"/>
    <property type="evidence" value="ECO:0007669"/>
    <property type="project" value="UniProtKB-KW"/>
</dbReference>
<dbReference type="CDD" id="cd00403">
    <property type="entry name" value="Ribosomal_L1"/>
    <property type="match status" value="1"/>
</dbReference>
<dbReference type="Gene3D" id="3.40.50.790">
    <property type="match status" value="1"/>
</dbReference>
<name>K1YHW2_9BACT</name>
<protein>
    <recommendedName>
        <fullName evidence="8 9">Large ribosomal subunit protein uL1</fullName>
    </recommendedName>
</protein>
<comment type="caution">
    <text evidence="11">The sequence shown here is derived from an EMBL/GenBank/DDBJ whole genome shotgun (WGS) entry which is preliminary data.</text>
</comment>
<dbReference type="NCBIfam" id="TIGR01169">
    <property type="entry name" value="rplA_bact"/>
    <property type="match status" value="1"/>
</dbReference>
<dbReference type="EMBL" id="AMFJ01036151">
    <property type="protein sequence ID" value="EKD24954.1"/>
    <property type="molecule type" value="Genomic_DNA"/>
</dbReference>
<dbReference type="InterPro" id="IPR005878">
    <property type="entry name" value="Ribosom_uL1_bac-type"/>
</dbReference>
<dbReference type="InterPro" id="IPR016095">
    <property type="entry name" value="Ribosomal_uL1_3-a/b-sand"/>
</dbReference>
<evidence type="ECO:0000313" key="11">
    <source>
        <dbReference type="EMBL" id="EKD24954.1"/>
    </source>
</evidence>
<comment type="function">
    <text evidence="9">Protein L1 is also a translational repressor protein, it controls the translation of the L11 operon by binding to its mRNA.</text>
</comment>
<proteinExistence type="inferred from homology"/>
<evidence type="ECO:0000256" key="8">
    <source>
        <dbReference type="ARBA" id="ARBA00035241"/>
    </source>
</evidence>
<evidence type="ECO:0000256" key="1">
    <source>
        <dbReference type="ARBA" id="ARBA00010531"/>
    </source>
</evidence>
<keyword evidence="3 9" id="KW-0699">rRNA-binding</keyword>
<keyword evidence="7 9" id="KW-0687">Ribonucleoprotein</keyword>
<dbReference type="PIRSF" id="PIRSF002155">
    <property type="entry name" value="Ribosomal_L1"/>
    <property type="match status" value="1"/>
</dbReference>
<dbReference type="Gene3D" id="3.30.190.20">
    <property type="match status" value="1"/>
</dbReference>
<evidence type="ECO:0000256" key="9">
    <source>
        <dbReference type="HAMAP-Rule" id="MF_01318"/>
    </source>
</evidence>
<sequence>MAKHGKKYVESAKLVDSTKVYSLHDAVALLKKAGYTKFDGSVEIAIKTFADAKYNDQMMRGTTILPHGTGKSKRIAVYTTDEAAAKKAWADIAGTEELLKDIKAGKFDFDILLTTPEHIRDLAPVAKQLGPKGLMPSPKAGTVAANIIEAIQEFKKGKMEFKLDKSGNINASVGRISFTEAQIEENIKAFMKALEENKPVGVKGKLMKKIFIAPTMGPGIQIEC</sequence>
<keyword evidence="6 9" id="KW-0689">Ribosomal protein</keyword>
<dbReference type="PROSITE" id="PS01199">
    <property type="entry name" value="RIBOSOMAL_L1"/>
    <property type="match status" value="1"/>
</dbReference>